<keyword evidence="3" id="KW-0949">S-adenosyl-L-methionine</keyword>
<protein>
    <recommendedName>
        <fullName evidence="5">Post-SET domain-containing protein</fullName>
    </recommendedName>
</protein>
<evidence type="ECO:0000313" key="7">
    <source>
        <dbReference type="Proteomes" id="UP001521184"/>
    </source>
</evidence>
<dbReference type="PANTHER" id="PTHR12350:SF19">
    <property type="entry name" value="SET DOMAIN-CONTAINING PROTEIN"/>
    <property type="match status" value="1"/>
</dbReference>
<dbReference type="InterPro" id="IPR046341">
    <property type="entry name" value="SET_dom_sf"/>
</dbReference>
<feature type="region of interest" description="Disordered" evidence="4">
    <location>
        <begin position="1"/>
        <end position="53"/>
    </location>
</feature>
<name>A0ABR3U1L8_9PEZI</name>
<dbReference type="Pfam" id="PF00856">
    <property type="entry name" value="SET"/>
    <property type="match status" value="1"/>
</dbReference>
<accession>A0ABR3U1L8</accession>
<reference evidence="6 7" key="1">
    <citation type="journal article" date="2023" name="Plant Dis.">
        <title>First Report of Diplodia intermedia Causing Canker and Dieback Diseases on Apple Trees in Canada.</title>
        <authorList>
            <person name="Ellouze W."/>
            <person name="Ilyukhin E."/>
            <person name="Sulman M."/>
            <person name="Ali S."/>
        </authorList>
    </citation>
    <scope>NUCLEOTIDE SEQUENCE [LARGE SCALE GENOMIC DNA]</scope>
    <source>
        <strain evidence="6 7">M45-28</strain>
    </source>
</reference>
<dbReference type="InterPro" id="IPR003616">
    <property type="entry name" value="Post-SET_dom"/>
</dbReference>
<evidence type="ECO:0000259" key="5">
    <source>
        <dbReference type="PROSITE" id="PS50868"/>
    </source>
</evidence>
<evidence type="ECO:0000256" key="2">
    <source>
        <dbReference type="ARBA" id="ARBA00022679"/>
    </source>
</evidence>
<keyword evidence="2" id="KW-0808">Transferase</keyword>
<dbReference type="SUPFAM" id="SSF82199">
    <property type="entry name" value="SET domain"/>
    <property type="match status" value="1"/>
</dbReference>
<dbReference type="InterPro" id="IPR053201">
    <property type="entry name" value="Flavunoidine_N-MTase"/>
</dbReference>
<dbReference type="PANTHER" id="PTHR12350">
    <property type="entry name" value="HISTONE-LYSINE N-METHYLTRANSFERASE-RELATED"/>
    <property type="match status" value="1"/>
</dbReference>
<organism evidence="6 7">
    <name type="scientific">Diplodia intermedia</name>
    <dbReference type="NCBI Taxonomy" id="856260"/>
    <lineage>
        <taxon>Eukaryota</taxon>
        <taxon>Fungi</taxon>
        <taxon>Dikarya</taxon>
        <taxon>Ascomycota</taxon>
        <taxon>Pezizomycotina</taxon>
        <taxon>Dothideomycetes</taxon>
        <taxon>Dothideomycetes incertae sedis</taxon>
        <taxon>Botryosphaeriales</taxon>
        <taxon>Botryosphaeriaceae</taxon>
        <taxon>Diplodia</taxon>
    </lineage>
</organism>
<sequence length="239" mass="25073">MAVTASINPPAAAPGTKINGTATDAGVNGTATDAGVNGAPTLPNGGLAPPTDKDLGSLLTVHHGPNYTTKALSKVALPPGAVFARITLATPAPAPVYTTVQRGADAHVELNSDLRYINHSCAPNLVFDMDAMEVRVDPFSEEGLKVGDELCFFYPSTEWVMDRGFECQCGAPACLGLIEGAKTLDEKTLGRYWVSRHVRELRERQKLEKISKRVSSGGLDALGGKMPLGFRSVAGGGLV</sequence>
<keyword evidence="1" id="KW-0489">Methyltransferase</keyword>
<evidence type="ECO:0000256" key="4">
    <source>
        <dbReference type="SAM" id="MobiDB-lite"/>
    </source>
</evidence>
<dbReference type="Gene3D" id="2.170.270.10">
    <property type="entry name" value="SET domain"/>
    <property type="match status" value="1"/>
</dbReference>
<evidence type="ECO:0000313" key="6">
    <source>
        <dbReference type="EMBL" id="KAL1649555.1"/>
    </source>
</evidence>
<keyword evidence="7" id="KW-1185">Reference proteome</keyword>
<dbReference type="EMBL" id="JAKEKT020000006">
    <property type="protein sequence ID" value="KAL1649555.1"/>
    <property type="molecule type" value="Genomic_DNA"/>
</dbReference>
<comment type="caution">
    <text evidence="6">The sequence shown here is derived from an EMBL/GenBank/DDBJ whole genome shotgun (WGS) entry which is preliminary data.</text>
</comment>
<proteinExistence type="predicted"/>
<evidence type="ECO:0000256" key="1">
    <source>
        <dbReference type="ARBA" id="ARBA00022603"/>
    </source>
</evidence>
<dbReference type="InterPro" id="IPR001214">
    <property type="entry name" value="SET_dom"/>
</dbReference>
<evidence type="ECO:0000256" key="3">
    <source>
        <dbReference type="ARBA" id="ARBA00022691"/>
    </source>
</evidence>
<feature type="domain" description="Post-SET" evidence="5">
    <location>
        <begin position="163"/>
        <end position="179"/>
    </location>
</feature>
<dbReference type="Proteomes" id="UP001521184">
    <property type="component" value="Unassembled WGS sequence"/>
</dbReference>
<dbReference type="PROSITE" id="PS50868">
    <property type="entry name" value="POST_SET"/>
    <property type="match status" value="1"/>
</dbReference>
<gene>
    <name evidence="6" type="ORF">SLS58_001612</name>
</gene>